<evidence type="ECO:0000256" key="5">
    <source>
        <dbReference type="ARBA" id="ARBA00025050"/>
    </source>
</evidence>
<comment type="caution">
    <text evidence="8">The sequence shown here is derived from an EMBL/GenBank/DDBJ whole genome shotgun (WGS) entry which is preliminary data.</text>
</comment>
<dbReference type="InterPro" id="IPR023584">
    <property type="entry name" value="Ribosome_recyc_fac_dom"/>
</dbReference>
<feature type="domain" description="Ribosome recycling factor" evidence="7">
    <location>
        <begin position="22"/>
        <end position="185"/>
    </location>
</feature>
<evidence type="ECO:0000256" key="3">
    <source>
        <dbReference type="ARBA" id="ARBA00022490"/>
    </source>
</evidence>
<evidence type="ECO:0000256" key="6">
    <source>
        <dbReference type="HAMAP-Rule" id="MF_00040"/>
    </source>
</evidence>
<dbReference type="Proteomes" id="UP000480684">
    <property type="component" value="Unassembled WGS sequence"/>
</dbReference>
<evidence type="ECO:0000259" key="7">
    <source>
        <dbReference type="Pfam" id="PF01765"/>
    </source>
</evidence>
<dbReference type="PANTHER" id="PTHR20982">
    <property type="entry name" value="RIBOSOME RECYCLING FACTOR"/>
    <property type="match status" value="1"/>
</dbReference>
<dbReference type="EMBL" id="JAAIYP010000034">
    <property type="protein sequence ID" value="NFV79796.1"/>
    <property type="molecule type" value="Genomic_DNA"/>
</dbReference>
<dbReference type="InterPro" id="IPR036191">
    <property type="entry name" value="RRF_sf"/>
</dbReference>
<dbReference type="CDD" id="cd00520">
    <property type="entry name" value="RRF"/>
    <property type="match status" value="1"/>
</dbReference>
<organism evidence="8 9">
    <name type="scientific">Magnetospirillum aberrantis SpK</name>
    <dbReference type="NCBI Taxonomy" id="908842"/>
    <lineage>
        <taxon>Bacteria</taxon>
        <taxon>Pseudomonadati</taxon>
        <taxon>Pseudomonadota</taxon>
        <taxon>Alphaproteobacteria</taxon>
        <taxon>Rhodospirillales</taxon>
        <taxon>Rhodospirillaceae</taxon>
        <taxon>Magnetospirillum</taxon>
    </lineage>
</organism>
<dbReference type="GO" id="GO:0002184">
    <property type="term" value="P:cytoplasmic translational termination"/>
    <property type="evidence" value="ECO:0007669"/>
    <property type="project" value="TreeGrafter"/>
</dbReference>
<dbReference type="Pfam" id="PF01765">
    <property type="entry name" value="RRF"/>
    <property type="match status" value="1"/>
</dbReference>
<dbReference type="FunFam" id="1.10.132.20:FF:000001">
    <property type="entry name" value="Ribosome-recycling factor"/>
    <property type="match status" value="1"/>
</dbReference>
<proteinExistence type="inferred from homology"/>
<dbReference type="NCBIfam" id="TIGR00496">
    <property type="entry name" value="frr"/>
    <property type="match status" value="1"/>
</dbReference>
<dbReference type="HAMAP" id="MF_00040">
    <property type="entry name" value="RRF"/>
    <property type="match status" value="1"/>
</dbReference>
<dbReference type="SUPFAM" id="SSF55194">
    <property type="entry name" value="Ribosome recycling factor, RRF"/>
    <property type="match status" value="1"/>
</dbReference>
<comment type="function">
    <text evidence="5 6">Responsible for the release of ribosomes from messenger RNA at the termination of protein biosynthesis. May increase the efficiency of translation by recycling ribosomes from one round of translation to another.</text>
</comment>
<keyword evidence="4 6" id="KW-0648">Protein biosynthesis</keyword>
<dbReference type="Gene3D" id="3.30.1360.40">
    <property type="match status" value="1"/>
</dbReference>
<name>A0A7C9QUT0_9PROT</name>
<evidence type="ECO:0000313" key="8">
    <source>
        <dbReference type="EMBL" id="NFV79796.1"/>
    </source>
</evidence>
<gene>
    <name evidence="6 8" type="primary">frr</name>
    <name evidence="8" type="ORF">G4223_06695</name>
</gene>
<protein>
    <recommendedName>
        <fullName evidence="6">Ribosome-recycling factor</fullName>
        <shortName evidence="6">RRF</shortName>
    </recommendedName>
    <alternativeName>
        <fullName evidence="6">Ribosome-releasing factor</fullName>
    </alternativeName>
</protein>
<dbReference type="Gene3D" id="1.10.132.20">
    <property type="entry name" value="Ribosome-recycling factor"/>
    <property type="match status" value="1"/>
</dbReference>
<dbReference type="AlphaFoldDB" id="A0A7C9QUT0"/>
<evidence type="ECO:0000313" key="9">
    <source>
        <dbReference type="Proteomes" id="UP000480684"/>
    </source>
</evidence>
<evidence type="ECO:0000256" key="4">
    <source>
        <dbReference type="ARBA" id="ARBA00022917"/>
    </source>
</evidence>
<evidence type="ECO:0000256" key="1">
    <source>
        <dbReference type="ARBA" id="ARBA00004496"/>
    </source>
</evidence>
<comment type="similarity">
    <text evidence="2 6">Belongs to the RRF family.</text>
</comment>
<dbReference type="InterPro" id="IPR002661">
    <property type="entry name" value="Ribosome_recyc_fac"/>
</dbReference>
<accession>A0A7C9QUT0</accession>
<evidence type="ECO:0000256" key="2">
    <source>
        <dbReference type="ARBA" id="ARBA00005912"/>
    </source>
</evidence>
<keyword evidence="3 6" id="KW-0963">Cytoplasm</keyword>
<dbReference type="GO" id="GO:0043023">
    <property type="term" value="F:ribosomal large subunit binding"/>
    <property type="evidence" value="ECO:0007669"/>
    <property type="project" value="TreeGrafter"/>
</dbReference>
<dbReference type="GO" id="GO:0005829">
    <property type="term" value="C:cytosol"/>
    <property type="evidence" value="ECO:0007669"/>
    <property type="project" value="GOC"/>
</dbReference>
<comment type="subcellular location">
    <subcellularLocation>
        <location evidence="1 6">Cytoplasm</location>
    </subcellularLocation>
</comment>
<sequence length="187" mass="21163">MTSWSDLKKDIAHRMENTVEVLKKEFTGLRTGRAHASLLDPVTVDAYGQHMPLNQCATVGVPEPRLITVQVWDKGQVKAVEKAIRECGLGLNPQTEGQVIRVPIPPLNEERRKELQKVAGKYAEQARVAVRNVRRDGMDSLKKLEKDGHISEDEIKKHEKEVQVLTDETVKRIDETLGNKEKEILQV</sequence>
<keyword evidence="9" id="KW-1185">Reference proteome</keyword>
<reference evidence="8 9" key="1">
    <citation type="submission" date="2020-02" db="EMBL/GenBank/DDBJ databases">
        <authorList>
            <person name="Dziuba M."/>
            <person name="Kuznetsov B."/>
            <person name="Mardanov A."/>
            <person name="Ravin N."/>
            <person name="Grouzdev D."/>
        </authorList>
    </citation>
    <scope>NUCLEOTIDE SEQUENCE [LARGE SCALE GENOMIC DNA]</scope>
    <source>
        <strain evidence="8 9">SpK</strain>
    </source>
</reference>
<dbReference type="FunFam" id="3.30.1360.40:FF:000001">
    <property type="entry name" value="Ribosome-recycling factor"/>
    <property type="match status" value="1"/>
</dbReference>
<dbReference type="PANTHER" id="PTHR20982:SF3">
    <property type="entry name" value="MITOCHONDRIAL RIBOSOME RECYCLING FACTOR PSEUDO 1"/>
    <property type="match status" value="1"/>
</dbReference>